<feature type="compositionally biased region" description="Low complexity" evidence="1">
    <location>
        <begin position="527"/>
        <end position="536"/>
    </location>
</feature>
<dbReference type="SUPFAM" id="SSF52540">
    <property type="entry name" value="P-loop containing nucleoside triphosphate hydrolases"/>
    <property type="match status" value="1"/>
</dbReference>
<feature type="domain" description="GED" evidence="2">
    <location>
        <begin position="798"/>
        <end position="894"/>
    </location>
</feature>
<organism evidence="3 4">
    <name type="scientific">Phialemonium atrogriseum</name>
    <dbReference type="NCBI Taxonomy" id="1093897"/>
    <lineage>
        <taxon>Eukaryota</taxon>
        <taxon>Fungi</taxon>
        <taxon>Dikarya</taxon>
        <taxon>Ascomycota</taxon>
        <taxon>Pezizomycotina</taxon>
        <taxon>Sordariomycetes</taxon>
        <taxon>Sordariomycetidae</taxon>
        <taxon>Cephalothecales</taxon>
        <taxon>Cephalothecaceae</taxon>
        <taxon>Phialemonium</taxon>
    </lineage>
</organism>
<dbReference type="GO" id="GO:0008017">
    <property type="term" value="F:microtubule binding"/>
    <property type="evidence" value="ECO:0007669"/>
    <property type="project" value="TreeGrafter"/>
</dbReference>
<feature type="region of interest" description="Disordered" evidence="1">
    <location>
        <begin position="1"/>
        <end position="40"/>
    </location>
</feature>
<dbReference type="InterPro" id="IPR020850">
    <property type="entry name" value="GED_dom"/>
</dbReference>
<dbReference type="Pfam" id="PF00350">
    <property type="entry name" value="Dynamin_N"/>
    <property type="match status" value="1"/>
</dbReference>
<dbReference type="InterPro" id="IPR027417">
    <property type="entry name" value="P-loop_NTPase"/>
</dbReference>
<dbReference type="PANTHER" id="PTHR11566">
    <property type="entry name" value="DYNAMIN"/>
    <property type="match status" value="1"/>
</dbReference>
<dbReference type="CDD" id="cd08771">
    <property type="entry name" value="DLP_1"/>
    <property type="match status" value="1"/>
</dbReference>
<evidence type="ECO:0000313" key="3">
    <source>
        <dbReference type="EMBL" id="KAK1771998.1"/>
    </source>
</evidence>
<name>A0AAJ0C8A0_9PEZI</name>
<dbReference type="Proteomes" id="UP001244011">
    <property type="component" value="Unassembled WGS sequence"/>
</dbReference>
<feature type="compositionally biased region" description="Acidic residues" evidence="1">
    <location>
        <begin position="898"/>
        <end position="921"/>
    </location>
</feature>
<dbReference type="Gene3D" id="1.20.120.1240">
    <property type="entry name" value="Dynamin, middle domain"/>
    <property type="match status" value="1"/>
</dbReference>
<dbReference type="GO" id="GO:0005874">
    <property type="term" value="C:microtubule"/>
    <property type="evidence" value="ECO:0007669"/>
    <property type="project" value="TreeGrafter"/>
</dbReference>
<dbReference type="EMBL" id="MU838998">
    <property type="protein sequence ID" value="KAK1771998.1"/>
    <property type="molecule type" value="Genomic_DNA"/>
</dbReference>
<dbReference type="GO" id="GO:0003924">
    <property type="term" value="F:GTPase activity"/>
    <property type="evidence" value="ECO:0007669"/>
    <property type="project" value="InterPro"/>
</dbReference>
<protein>
    <submittedName>
        <fullName evidence="3">P-loop containing nucleoside triphosphate hydrolase protein</fullName>
    </submittedName>
</protein>
<dbReference type="InterPro" id="IPR001401">
    <property type="entry name" value="Dynamin_GTPase"/>
</dbReference>
<evidence type="ECO:0000259" key="2">
    <source>
        <dbReference type="PROSITE" id="PS51388"/>
    </source>
</evidence>
<comment type="caution">
    <text evidence="3">The sequence shown here is derived from an EMBL/GenBank/DDBJ whole genome shotgun (WGS) entry which is preliminary data.</text>
</comment>
<dbReference type="GO" id="GO:0031623">
    <property type="term" value="P:receptor internalization"/>
    <property type="evidence" value="ECO:0007669"/>
    <property type="project" value="TreeGrafter"/>
</dbReference>
<keyword evidence="4" id="KW-1185">Reference proteome</keyword>
<dbReference type="GO" id="GO:0005525">
    <property type="term" value="F:GTP binding"/>
    <property type="evidence" value="ECO:0007669"/>
    <property type="project" value="InterPro"/>
</dbReference>
<feature type="region of interest" description="Disordered" evidence="1">
    <location>
        <begin position="527"/>
        <end position="563"/>
    </location>
</feature>
<accession>A0AAJ0C8A0</accession>
<dbReference type="GeneID" id="85309030"/>
<evidence type="ECO:0000313" key="4">
    <source>
        <dbReference type="Proteomes" id="UP001244011"/>
    </source>
</evidence>
<dbReference type="RefSeq" id="XP_060288211.1">
    <property type="nucleotide sequence ID" value="XM_060425843.1"/>
</dbReference>
<dbReference type="AlphaFoldDB" id="A0AAJ0C8A0"/>
<dbReference type="PROSITE" id="PS51388">
    <property type="entry name" value="GED"/>
    <property type="match status" value="1"/>
</dbReference>
<evidence type="ECO:0000256" key="1">
    <source>
        <dbReference type="SAM" id="MobiDB-lite"/>
    </source>
</evidence>
<reference evidence="3" key="1">
    <citation type="submission" date="2023-06" db="EMBL/GenBank/DDBJ databases">
        <title>Genome-scale phylogeny and comparative genomics of the fungal order Sordariales.</title>
        <authorList>
            <consortium name="Lawrence Berkeley National Laboratory"/>
            <person name="Hensen N."/>
            <person name="Bonometti L."/>
            <person name="Westerberg I."/>
            <person name="Brannstrom I.O."/>
            <person name="Guillou S."/>
            <person name="Cros-Aarteil S."/>
            <person name="Calhoun S."/>
            <person name="Haridas S."/>
            <person name="Kuo A."/>
            <person name="Mondo S."/>
            <person name="Pangilinan J."/>
            <person name="Riley R."/>
            <person name="Labutti K."/>
            <person name="Andreopoulos B."/>
            <person name="Lipzen A."/>
            <person name="Chen C."/>
            <person name="Yanf M."/>
            <person name="Daum C."/>
            <person name="Ng V."/>
            <person name="Clum A."/>
            <person name="Steindorff A."/>
            <person name="Ohm R."/>
            <person name="Martin F."/>
            <person name="Silar P."/>
            <person name="Natvig D."/>
            <person name="Lalanne C."/>
            <person name="Gautier V."/>
            <person name="Ament-Velasquez S.L."/>
            <person name="Kruys A."/>
            <person name="Hutchinson M.I."/>
            <person name="Powell A.J."/>
            <person name="Barry K."/>
            <person name="Miller A.N."/>
            <person name="Grigoriev I.V."/>
            <person name="Debuchy R."/>
            <person name="Gladieux P."/>
            <person name="Thoren M.H."/>
            <person name="Johannesson H."/>
        </authorList>
    </citation>
    <scope>NUCLEOTIDE SEQUENCE</scope>
    <source>
        <strain evidence="3">8032-3</strain>
    </source>
</reference>
<dbReference type="PANTHER" id="PTHR11566:SF131">
    <property type="entry name" value="GTPASE, PUTATIVE (AFU_ORTHOLOGUE AFUA_6G07630)-RELATED"/>
    <property type="match status" value="1"/>
</dbReference>
<dbReference type="Gene3D" id="3.40.50.300">
    <property type="entry name" value="P-loop containing nucleotide triphosphate hydrolases"/>
    <property type="match status" value="1"/>
</dbReference>
<dbReference type="GO" id="GO:0005886">
    <property type="term" value="C:plasma membrane"/>
    <property type="evidence" value="ECO:0007669"/>
    <property type="project" value="TreeGrafter"/>
</dbReference>
<dbReference type="PRINTS" id="PR00195">
    <property type="entry name" value="DYNAMIN"/>
</dbReference>
<feature type="region of interest" description="Disordered" evidence="1">
    <location>
        <begin position="892"/>
        <end position="945"/>
    </location>
</feature>
<dbReference type="SMART" id="SM00053">
    <property type="entry name" value="DYNc"/>
    <property type="match status" value="1"/>
</dbReference>
<dbReference type="InterPro" id="IPR022812">
    <property type="entry name" value="Dynamin"/>
</dbReference>
<proteinExistence type="predicted"/>
<gene>
    <name evidence="3" type="ORF">QBC33DRAFT_511479</name>
</gene>
<sequence>MEPTNEALSLRRGLRSAAPSIDTRLPTTFPDSREEVEEQDHEDVVFMEVRRRVKTLPEEDQQNISPNHNASFMSNNHAFLAIGQKLKEVNDTLGTLQSLGIQHVAQLPELVLVGDQSAGKSSIMSAIAGLNLPHNTGVCTRCPIHIRSSRSANTEWSCRITLQQDYAFVPGDEPITQDDVTPANPFPPWVKQNRVVKDFVTIRDKVDSIERVLRWAQVAILNHNQNHELYIPRDGNDEDDAELLEREVENTEAKFSPNTVALEIKGPDLPDLSFYDLPGVFVNAPQDSDQYLVHVVENLTREYISHPGAIILWAVPMNNDAMVSSTFKIIRQMKAEKRCLGVMTKADLLPKGNHSQWISMLRGVDHPTGLGYFITSRPDTEDLVGQAAWEESFFNRRAESSSLMETQPWPAEFADFEERCGVVRLKDFLSHKLAEEFAKSLPVIKGILHQRLHNVVNQLKKLPELPPNPELEIRKGLLDFTNLVNARLKSQEFSAQWAVSAEDFKNAVLAMKPKVVVKPETSVIDVDSESVVSSGSPQPKRRSATDHYSDLQATPSKRRPNIGVFMSGANGAGAGTRFNSVKAEDAPASPYQVSPRGPRALSVVTAPTSGPNGTSINKTRTLPQIRDILVSKRRPGMPNAIPHEVYEFLCMDAVKPWNKPLAAFLNGTIQLLQREMMSALDRAFSGLKKRFVFRESKKHLVDFVKSHREVLTGQLMHAYKTETHRLYTVNNTFFNHNLEEEKRILARHRHHYRWAAHCGQAPESLKPVEQLSEEERLQEQSRMQKEAVKMGKDPYEQEIDVVAYVRGYYLTAAFRFIDNVSLHMTSGLFPVVSESVNFHLDKKLGLLDNAAQALFDLLMEEEPKTADLRKQLKEDKKKFDKAMDCILALEKSASGTAEESETDGFEDQDDVELDVELDDVEQSNGQASELGDPYPASSLAQEEEF</sequence>
<dbReference type="GO" id="GO:0005737">
    <property type="term" value="C:cytoplasm"/>
    <property type="evidence" value="ECO:0007669"/>
    <property type="project" value="TreeGrafter"/>
</dbReference>
<keyword evidence="3" id="KW-0378">Hydrolase</keyword>
<dbReference type="InterPro" id="IPR045063">
    <property type="entry name" value="Dynamin_N"/>
</dbReference>